<gene>
    <name evidence="2" type="ORF">KSB_32350</name>
</gene>
<dbReference type="PROSITE" id="PS51186">
    <property type="entry name" value="GNAT"/>
    <property type="match status" value="1"/>
</dbReference>
<dbReference type="Proteomes" id="UP000654345">
    <property type="component" value="Unassembled WGS sequence"/>
</dbReference>
<name>A0ABQ3UQX3_9CHLR</name>
<evidence type="ECO:0000313" key="3">
    <source>
        <dbReference type="Proteomes" id="UP000654345"/>
    </source>
</evidence>
<sequence>MHSQTAASSSYRKELGDGLVLRWSTPADTERLAQLVAHVFRHKADQPPNEHLGQYVRALMQGDHPLMSPYDYGLVEDTLKESNPIVACACLWRHEWEYEGLRFPVGRPEIVASDPQYRNRGLIRELFALLHARSEAEGHPLQAITGIPYFYRQFGYEYALDLEGNCLINLALLPQLKAGEQETCQPRRATCADIDFIQHCYTRRQADSIVWNSLPDAFWQYHIDAWQHTPLNVHNDVQIILDPAGERLGYIFCSARRWQGSFIVWAMDVAPGVNAQRIMPSLLRALKALGEQAITTQANAEPLQRLSLCLGGSHPLYTVISKQLTPVIKKPYAWYVRVPDLPAFLKRLVPILERRLANSVIAGYSGELKLNFYRDGLQLTFNKGKLEQVQPWRVPIYEEDSSASFPPLVFLQLLFGYRSLEELRHAFPDVNVADEAEALLVALFPTRPSFVFG</sequence>
<comment type="caution">
    <text evidence="2">The sequence shown here is derived from an EMBL/GenBank/DDBJ whole genome shotgun (WGS) entry which is preliminary data.</text>
</comment>
<dbReference type="RefSeq" id="WP_201371434.1">
    <property type="nucleotide sequence ID" value="NZ_BNJG01000001.1"/>
</dbReference>
<dbReference type="Pfam" id="PF13527">
    <property type="entry name" value="Acetyltransf_9"/>
    <property type="match status" value="1"/>
</dbReference>
<evidence type="ECO:0000259" key="1">
    <source>
        <dbReference type="PROSITE" id="PS51186"/>
    </source>
</evidence>
<evidence type="ECO:0000313" key="2">
    <source>
        <dbReference type="EMBL" id="GHO54760.1"/>
    </source>
</evidence>
<dbReference type="EMBL" id="BNJG01000001">
    <property type="protein sequence ID" value="GHO54760.1"/>
    <property type="molecule type" value="Genomic_DNA"/>
</dbReference>
<keyword evidence="3" id="KW-1185">Reference proteome</keyword>
<organism evidence="2 3">
    <name type="scientific">Ktedonobacter robiniae</name>
    <dbReference type="NCBI Taxonomy" id="2778365"/>
    <lineage>
        <taxon>Bacteria</taxon>
        <taxon>Bacillati</taxon>
        <taxon>Chloroflexota</taxon>
        <taxon>Ktedonobacteria</taxon>
        <taxon>Ktedonobacterales</taxon>
        <taxon>Ktedonobacteraceae</taxon>
        <taxon>Ktedonobacter</taxon>
    </lineage>
</organism>
<accession>A0ABQ3UQX3</accession>
<dbReference type="SUPFAM" id="SSF55729">
    <property type="entry name" value="Acyl-CoA N-acyltransferases (Nat)"/>
    <property type="match status" value="1"/>
</dbReference>
<protein>
    <recommendedName>
        <fullName evidence="1">N-acetyltransferase domain-containing protein</fullName>
    </recommendedName>
</protein>
<dbReference type="InterPro" id="IPR016181">
    <property type="entry name" value="Acyl_CoA_acyltransferase"/>
</dbReference>
<proteinExistence type="predicted"/>
<feature type="domain" description="N-acetyltransferase" evidence="1">
    <location>
        <begin position="19"/>
        <end position="179"/>
    </location>
</feature>
<dbReference type="InterPro" id="IPR000182">
    <property type="entry name" value="GNAT_dom"/>
</dbReference>
<reference evidence="2 3" key="1">
    <citation type="journal article" date="2021" name="Int. J. Syst. Evol. Microbiol.">
        <title>Reticulibacter mediterranei gen. nov., sp. nov., within the new family Reticulibacteraceae fam. nov., and Ktedonospora formicarum gen. nov., sp. nov., Ktedonobacter robiniae sp. nov., Dictyobacter formicarum sp. nov. and Dictyobacter arantiisoli sp. nov., belonging to the class Ktedonobacteria.</title>
        <authorList>
            <person name="Yabe S."/>
            <person name="Zheng Y."/>
            <person name="Wang C.M."/>
            <person name="Sakai Y."/>
            <person name="Abe K."/>
            <person name="Yokota A."/>
            <person name="Donadio S."/>
            <person name="Cavaletti L."/>
            <person name="Monciardini P."/>
        </authorList>
    </citation>
    <scope>NUCLEOTIDE SEQUENCE [LARGE SCALE GENOMIC DNA]</scope>
    <source>
        <strain evidence="2 3">SOSP1-30</strain>
    </source>
</reference>
<dbReference type="Gene3D" id="3.40.630.30">
    <property type="match status" value="1"/>
</dbReference>